<feature type="region of interest" description="Disordered" evidence="1">
    <location>
        <begin position="28"/>
        <end position="64"/>
    </location>
</feature>
<feature type="compositionally biased region" description="Polar residues" evidence="1">
    <location>
        <begin position="170"/>
        <end position="190"/>
    </location>
</feature>
<accession>A0ABD3DK08</accession>
<dbReference type="EMBL" id="JAVIJP010000017">
    <property type="protein sequence ID" value="KAL3641200.1"/>
    <property type="molecule type" value="Genomic_DNA"/>
</dbReference>
<feature type="compositionally biased region" description="Low complexity" evidence="1">
    <location>
        <begin position="54"/>
        <end position="64"/>
    </location>
</feature>
<feature type="compositionally biased region" description="Polar residues" evidence="1">
    <location>
        <begin position="31"/>
        <end position="46"/>
    </location>
</feature>
<feature type="region of interest" description="Disordered" evidence="1">
    <location>
        <begin position="114"/>
        <end position="227"/>
    </location>
</feature>
<dbReference type="AlphaFoldDB" id="A0ABD3DK08"/>
<dbReference type="PANTHER" id="PTHR33871:SF18">
    <property type="entry name" value="F24J8.12 PROTEIN"/>
    <property type="match status" value="1"/>
</dbReference>
<keyword evidence="3" id="KW-1185">Reference proteome</keyword>
<dbReference type="PANTHER" id="PTHR33871">
    <property type="entry name" value="OS05G0503100 PROTEIN-RELATED"/>
    <property type="match status" value="1"/>
</dbReference>
<evidence type="ECO:0000313" key="3">
    <source>
        <dbReference type="Proteomes" id="UP001632038"/>
    </source>
</evidence>
<organism evidence="2 3">
    <name type="scientific">Castilleja foliolosa</name>
    <dbReference type="NCBI Taxonomy" id="1961234"/>
    <lineage>
        <taxon>Eukaryota</taxon>
        <taxon>Viridiplantae</taxon>
        <taxon>Streptophyta</taxon>
        <taxon>Embryophyta</taxon>
        <taxon>Tracheophyta</taxon>
        <taxon>Spermatophyta</taxon>
        <taxon>Magnoliopsida</taxon>
        <taxon>eudicotyledons</taxon>
        <taxon>Gunneridae</taxon>
        <taxon>Pentapetalae</taxon>
        <taxon>asterids</taxon>
        <taxon>lamiids</taxon>
        <taxon>Lamiales</taxon>
        <taxon>Orobanchaceae</taxon>
        <taxon>Pedicularideae</taxon>
        <taxon>Castillejinae</taxon>
        <taxon>Castilleja</taxon>
    </lineage>
</organism>
<evidence type="ECO:0000256" key="1">
    <source>
        <dbReference type="SAM" id="MobiDB-lite"/>
    </source>
</evidence>
<evidence type="ECO:0000313" key="2">
    <source>
        <dbReference type="EMBL" id="KAL3641200.1"/>
    </source>
</evidence>
<comment type="caution">
    <text evidence="2">The sequence shown here is derived from an EMBL/GenBank/DDBJ whole genome shotgun (WGS) entry which is preliminary data.</text>
</comment>
<gene>
    <name evidence="2" type="ORF">CASFOL_016168</name>
</gene>
<dbReference type="Proteomes" id="UP001632038">
    <property type="component" value="Unassembled WGS sequence"/>
</dbReference>
<name>A0ABD3DK08_9LAMI</name>
<reference evidence="3" key="1">
    <citation type="journal article" date="2024" name="IScience">
        <title>Strigolactones Initiate the Formation of Haustorium-like Structures in Castilleja.</title>
        <authorList>
            <person name="Buerger M."/>
            <person name="Peterson D."/>
            <person name="Chory J."/>
        </authorList>
    </citation>
    <scope>NUCLEOTIDE SEQUENCE [LARGE SCALE GENOMIC DNA]</scope>
</reference>
<proteinExistence type="predicted"/>
<protein>
    <submittedName>
        <fullName evidence="2">Uncharacterized protein</fullName>
    </submittedName>
</protein>
<sequence length="282" mass="30938">MGSCISKCKPNKKLKKDFSHVQDKLVISQDKPISSNPPKTTITPSDNLKPLFPTPSSSSCSSFSCSTNTTKLTTPSSSTISSSSSSCSTALLSSKDRSFSDEFLRSCVKDNPHISSLNPKTINQKDREKLANNVPTPKKRARANSPTLVRQKSFRKEQSYSYNPVLPNRTLRSPSPSRRFNNGASENNSFGRGIVSKGSNVVNSCPRRDSFRAPAASPNRDFTNGRNFSARKRDTLISQQVSGKIIDDVHVGVGDVKGKQDMDIVMEDINNPLIALDCFIFL</sequence>